<evidence type="ECO:0000256" key="3">
    <source>
        <dbReference type="SAM" id="MobiDB-lite"/>
    </source>
</evidence>
<comment type="caution">
    <text evidence="4">The sequence shown here is derived from an EMBL/GenBank/DDBJ whole genome shotgun (WGS) entry which is preliminary data.</text>
</comment>
<dbReference type="InterPro" id="IPR023365">
    <property type="entry name" value="Sortase_dom-sf"/>
</dbReference>
<feature type="active site" description="Proton donor/acceptor" evidence="2">
    <location>
        <position position="165"/>
    </location>
</feature>
<keyword evidence="1" id="KW-0378">Hydrolase</keyword>
<feature type="compositionally biased region" description="Polar residues" evidence="3">
    <location>
        <begin position="50"/>
        <end position="60"/>
    </location>
</feature>
<evidence type="ECO:0000313" key="5">
    <source>
        <dbReference type="Proteomes" id="UP000297776"/>
    </source>
</evidence>
<dbReference type="InterPro" id="IPR013783">
    <property type="entry name" value="Ig-like_fold"/>
</dbReference>
<evidence type="ECO:0000256" key="2">
    <source>
        <dbReference type="PIRSR" id="PIRSR605754-1"/>
    </source>
</evidence>
<dbReference type="InterPro" id="IPR042001">
    <property type="entry name" value="Sortase_F"/>
</dbReference>
<dbReference type="GO" id="GO:0016787">
    <property type="term" value="F:hydrolase activity"/>
    <property type="evidence" value="ECO:0007669"/>
    <property type="project" value="UniProtKB-KW"/>
</dbReference>
<dbReference type="Gene3D" id="2.60.40.10">
    <property type="entry name" value="Immunoglobulins"/>
    <property type="match status" value="1"/>
</dbReference>
<dbReference type="EMBL" id="SORX01000006">
    <property type="protein sequence ID" value="TFE00534.1"/>
    <property type="molecule type" value="Genomic_DNA"/>
</dbReference>
<evidence type="ECO:0000313" key="4">
    <source>
        <dbReference type="EMBL" id="TFE00534.1"/>
    </source>
</evidence>
<dbReference type="Pfam" id="PF04203">
    <property type="entry name" value="Sortase"/>
    <property type="match status" value="1"/>
</dbReference>
<dbReference type="CDD" id="cd05829">
    <property type="entry name" value="Sortase_F"/>
    <property type="match status" value="1"/>
</dbReference>
<feature type="active site" description="Acyl-thioester intermediate" evidence="2">
    <location>
        <position position="231"/>
    </location>
</feature>
<evidence type="ECO:0000256" key="1">
    <source>
        <dbReference type="ARBA" id="ARBA00022801"/>
    </source>
</evidence>
<dbReference type="Proteomes" id="UP000297776">
    <property type="component" value="Unassembled WGS sequence"/>
</dbReference>
<dbReference type="Gene3D" id="2.40.260.10">
    <property type="entry name" value="Sortase"/>
    <property type="match status" value="1"/>
</dbReference>
<gene>
    <name evidence="4" type="ORF">E2626_11185</name>
</gene>
<sequence>MSRRADFPLFSIHIIGGNSMKKKLFVFLSAIILLGVVSYQAIAMNQTEEVNVSQGNQDSQDNLKEEIEEETAKATKAVAHKGDEFVLLDSLKKRQAELEEQLKIQEEGITPSRIQIPSLDIDTGVIPVGLLENGEMEVPEETDVTGWYNRGVQPGETGNSVIAGHVDSKEGPAIFFYLKDIEPGEEIIVTDENGVELTFEVKTKESYPTDESPIEKIFGPSDKRNLNIITCTGTFDRDQHLYPDRLVIYTELVSENDPSGELKVPKAPENVVSEAGTVSWHAVRNDTVIGYRVYKKTENDARFVHVASVSAHERKSYFDEEGQAGDQYYVTSVNLENKESAPSVKVER</sequence>
<dbReference type="SUPFAM" id="SSF63817">
    <property type="entry name" value="Sortase"/>
    <property type="match status" value="1"/>
</dbReference>
<dbReference type="OrthoDB" id="525039at2"/>
<feature type="region of interest" description="Disordered" evidence="3">
    <location>
        <begin position="50"/>
        <end position="69"/>
    </location>
</feature>
<accession>A0A4Y8LCX6</accession>
<keyword evidence="5" id="KW-1185">Reference proteome</keyword>
<dbReference type="AlphaFoldDB" id="A0A4Y8LCX6"/>
<proteinExistence type="predicted"/>
<name>A0A4Y8LCX6_9BACL</name>
<protein>
    <submittedName>
        <fullName evidence="4">Class F sortase</fullName>
    </submittedName>
</protein>
<dbReference type="InterPro" id="IPR005754">
    <property type="entry name" value="Sortase"/>
</dbReference>
<reference evidence="4 5" key="1">
    <citation type="submission" date="2019-03" db="EMBL/GenBank/DDBJ databases">
        <authorList>
            <person name="Yang Y."/>
        </authorList>
    </citation>
    <scope>NUCLEOTIDE SEQUENCE [LARGE SCALE GENOMIC DNA]</scope>
    <source>
        <strain evidence="4 5">ASL-1</strain>
    </source>
</reference>
<organism evidence="4 5">
    <name type="scientific">Jeotgalibacillus salarius</name>
    <dbReference type="NCBI Taxonomy" id="546023"/>
    <lineage>
        <taxon>Bacteria</taxon>
        <taxon>Bacillati</taxon>
        <taxon>Bacillota</taxon>
        <taxon>Bacilli</taxon>
        <taxon>Bacillales</taxon>
        <taxon>Caryophanaceae</taxon>
        <taxon>Jeotgalibacillus</taxon>
    </lineage>
</organism>